<evidence type="ECO:0000259" key="3">
    <source>
        <dbReference type="PROSITE" id="PS51613"/>
    </source>
</evidence>
<dbReference type="GO" id="GO:0032259">
    <property type="term" value="P:methylation"/>
    <property type="evidence" value="ECO:0007669"/>
    <property type="project" value="UniProtKB-KW"/>
</dbReference>
<dbReference type="InterPro" id="IPR029063">
    <property type="entry name" value="SAM-dependent_MTases_sf"/>
</dbReference>
<dbReference type="PANTHER" id="PTHR16121">
    <property type="entry name" value="CAP-SPECIFIC MRNA (NUCLEOSIDE-2'-O-)-METHYLTRANSFERASE 1-RELATED"/>
    <property type="match status" value="1"/>
</dbReference>
<dbReference type="InterPro" id="IPR050851">
    <property type="entry name" value="mRNA_Cap_2O-Ribose_MeTrfase"/>
</dbReference>
<keyword evidence="5" id="KW-1185">Reference proteome</keyword>
<dbReference type="SUPFAM" id="SSF53335">
    <property type="entry name" value="S-adenosyl-L-methionine-dependent methyltransferases"/>
    <property type="match status" value="1"/>
</dbReference>
<feature type="region of interest" description="Disordered" evidence="2">
    <location>
        <begin position="507"/>
        <end position="552"/>
    </location>
</feature>
<keyword evidence="1" id="KW-0507">mRNA processing</keyword>
<dbReference type="EC" id="2.1.1.57" evidence="1"/>
<accession>A0A9P6G1G7</accession>
<dbReference type="GO" id="GO:0005634">
    <property type="term" value="C:nucleus"/>
    <property type="evidence" value="ECO:0007669"/>
    <property type="project" value="UniProtKB-SubCell"/>
</dbReference>
<keyword evidence="1" id="KW-0808">Transferase</keyword>
<dbReference type="InterPro" id="IPR002877">
    <property type="entry name" value="RNA_MeTrfase_FtsJ_dom"/>
</dbReference>
<evidence type="ECO:0000313" key="5">
    <source>
        <dbReference type="Proteomes" id="UP000780801"/>
    </source>
</evidence>
<dbReference type="Pfam" id="PF01728">
    <property type="entry name" value="FtsJ"/>
    <property type="match status" value="1"/>
</dbReference>
<comment type="caution">
    <text evidence="4">The sequence shown here is derived from an EMBL/GenBank/DDBJ whole genome shotgun (WGS) entry which is preliminary data.</text>
</comment>
<feature type="compositionally biased region" description="Low complexity" evidence="2">
    <location>
        <begin position="534"/>
        <end position="544"/>
    </location>
</feature>
<dbReference type="GO" id="GO:0005737">
    <property type="term" value="C:cytoplasm"/>
    <property type="evidence" value="ECO:0007669"/>
    <property type="project" value="TreeGrafter"/>
</dbReference>
<comment type="catalytic activity">
    <reaction evidence="1">
        <text>a 5'-end (N(7)-methyl 5'-triphosphoguanosine)-ribonucleoside in mRNA + S-adenosyl-L-methionine = a 5'-end (N(7)-methyl 5'-triphosphoguanosine)-(2'-O-methyl-ribonucleoside) in mRNA + S-adenosyl-L-homocysteine + H(+)</text>
        <dbReference type="Rhea" id="RHEA:67020"/>
        <dbReference type="Rhea" id="RHEA-COMP:17167"/>
        <dbReference type="Rhea" id="RHEA-COMP:17168"/>
        <dbReference type="ChEBI" id="CHEBI:15378"/>
        <dbReference type="ChEBI" id="CHEBI:57856"/>
        <dbReference type="ChEBI" id="CHEBI:59789"/>
        <dbReference type="ChEBI" id="CHEBI:156461"/>
        <dbReference type="ChEBI" id="CHEBI:167609"/>
        <dbReference type="EC" id="2.1.1.57"/>
    </reaction>
</comment>
<sequence>MDPYNESDPVFAATPLESPTAIPSLQNCPRVRFPRPGPPRGGPHGFEFGQHAPLQYGHQQPGQLRYDPVHGLQQHGGHPRHDQYQQSAQQQYQGHPQGRPIVPATEYLNQHLDIFQAASYELPENCLTIRSGFPESIDFNMFCSEEIVRNLTDNKRKLGQVPQEMFNRARQRCNPYELVASSVFMNRASVKIASMDSQLALTAPKEYPHPGNHEEKIDPKLFRFADLCAGPGGFSEYLLWRMNTWGESVRGWAMTLRGDLDLTLDRFHKDAMARESLRVHYGADSTGNILKEENIRAFVEFIEKETFGLGVGLVVADGGISVDGDEAAQENLLQRLILCQILTMFMILQKGGDFVVKVFDIFTPVTAGLIWILSRHFEKICVVKPLTSRPMNSERYVVCRRLLERRPASAIDHLLSVNAEYQHLETNVSGQAGGPSETINHIVDLDVLQNDRHFMDYIRNNNVKTAVRQTEALGIFLNYVNEGIRPPFDQEAIRRLCLQEWRIPPSPQYSHHSHTQPQRSQAPAQGYRHPPRHQPYQQQSYGHGSHSRGGHR</sequence>
<dbReference type="GO" id="GO:0006370">
    <property type="term" value="P:7-methylguanosine mRNA capping"/>
    <property type="evidence" value="ECO:0007669"/>
    <property type="project" value="UniProtKB-UniRule"/>
</dbReference>
<dbReference type="PROSITE" id="PS51613">
    <property type="entry name" value="SAM_MT_RRMJ"/>
    <property type="match status" value="1"/>
</dbReference>
<feature type="compositionally biased region" description="Low complexity" evidence="2">
    <location>
        <begin position="84"/>
        <end position="93"/>
    </location>
</feature>
<evidence type="ECO:0000256" key="2">
    <source>
        <dbReference type="SAM" id="MobiDB-lite"/>
    </source>
</evidence>
<dbReference type="GO" id="GO:0003676">
    <property type="term" value="F:nucleic acid binding"/>
    <property type="evidence" value="ECO:0007669"/>
    <property type="project" value="UniProtKB-UniRule"/>
</dbReference>
<keyword evidence="1" id="KW-0949">S-adenosyl-L-methionine</keyword>
<proteinExistence type="predicted"/>
<organism evidence="4 5">
    <name type="scientific">Lunasporangiospora selenospora</name>
    <dbReference type="NCBI Taxonomy" id="979761"/>
    <lineage>
        <taxon>Eukaryota</taxon>
        <taxon>Fungi</taxon>
        <taxon>Fungi incertae sedis</taxon>
        <taxon>Mucoromycota</taxon>
        <taxon>Mortierellomycotina</taxon>
        <taxon>Mortierellomycetes</taxon>
        <taxon>Mortierellales</taxon>
        <taxon>Mortierellaceae</taxon>
        <taxon>Lunasporangiospora</taxon>
    </lineage>
</organism>
<dbReference type="AlphaFoldDB" id="A0A9P6G1G7"/>
<dbReference type="GO" id="GO:0016556">
    <property type="term" value="P:mRNA modification"/>
    <property type="evidence" value="ECO:0007669"/>
    <property type="project" value="UniProtKB-UniRule"/>
</dbReference>
<comment type="function">
    <text evidence="1">S-adenosyl-L-methionine-dependent methyltransferase that mediates RNA cap1 2'-O-ribose methylation to the 5'-cap structure of RNAs. Methylates the ribose of the first nucleotide of a m(7)GpppG-capped mRNA to produce m(7)GpppNmp (cap1).</text>
</comment>
<keyword evidence="1" id="KW-0506">mRNA capping</keyword>
<dbReference type="InterPro" id="IPR025816">
    <property type="entry name" value="RrmJ-type_MeTrfase"/>
</dbReference>
<gene>
    <name evidence="4" type="primary">FTSJD2</name>
    <name evidence="4" type="ORF">BGW38_002032</name>
</gene>
<protein>
    <recommendedName>
        <fullName evidence="1">Cap-specific mRNA (nucleoside-2'-O-)-methyltransferase 1</fullName>
        <ecNumber evidence="1">2.1.1.57</ecNumber>
    </recommendedName>
    <alternativeName>
        <fullName evidence="1">Cap1 2'O-ribose methyltransferase 1</fullName>
    </alternativeName>
</protein>
<reference evidence="4" key="1">
    <citation type="journal article" date="2020" name="Fungal Divers.">
        <title>Resolving the Mortierellaceae phylogeny through synthesis of multi-gene phylogenetics and phylogenomics.</title>
        <authorList>
            <person name="Vandepol N."/>
            <person name="Liber J."/>
            <person name="Desiro A."/>
            <person name="Na H."/>
            <person name="Kennedy M."/>
            <person name="Barry K."/>
            <person name="Grigoriev I.V."/>
            <person name="Miller A.N."/>
            <person name="O'Donnell K."/>
            <person name="Stajich J.E."/>
            <person name="Bonito G."/>
        </authorList>
    </citation>
    <scope>NUCLEOTIDE SEQUENCE</scope>
    <source>
        <strain evidence="4">KOD1015</strain>
    </source>
</reference>
<feature type="region of interest" description="Disordered" evidence="2">
    <location>
        <begin position="69"/>
        <end position="97"/>
    </location>
</feature>
<keyword evidence="1 4" id="KW-0489">Methyltransferase</keyword>
<evidence type="ECO:0000256" key="1">
    <source>
        <dbReference type="RuleBase" id="RU368012"/>
    </source>
</evidence>
<dbReference type="EMBL" id="JAABOA010000168">
    <property type="protein sequence ID" value="KAF9585508.1"/>
    <property type="molecule type" value="Genomic_DNA"/>
</dbReference>
<feature type="domain" description="RrmJ-type SAM-dependent 2'-O-MTase" evidence="3">
    <location>
        <begin position="183"/>
        <end position="403"/>
    </location>
</feature>
<dbReference type="Proteomes" id="UP000780801">
    <property type="component" value="Unassembled WGS sequence"/>
</dbReference>
<keyword evidence="1" id="KW-0539">Nucleus</keyword>
<dbReference type="OrthoDB" id="10251234at2759"/>
<dbReference type="PANTHER" id="PTHR16121:SF0">
    <property type="entry name" value="CAP-SPECIFIC MRNA (NUCLEOSIDE-2'-O-)-METHYLTRANSFERASE 1"/>
    <property type="match status" value="1"/>
</dbReference>
<dbReference type="Gene3D" id="3.40.50.12760">
    <property type="match status" value="1"/>
</dbReference>
<comment type="subcellular location">
    <subcellularLocation>
        <location evidence="1">Nucleus</location>
    </subcellularLocation>
</comment>
<evidence type="ECO:0000313" key="4">
    <source>
        <dbReference type="EMBL" id="KAF9585508.1"/>
    </source>
</evidence>
<dbReference type="GO" id="GO:0004483">
    <property type="term" value="F:methyltransferase cap1 activity"/>
    <property type="evidence" value="ECO:0007669"/>
    <property type="project" value="UniProtKB-UniRule"/>
</dbReference>
<name>A0A9P6G1G7_9FUNG</name>